<feature type="region of interest" description="Disordered" evidence="1">
    <location>
        <begin position="1"/>
        <end position="37"/>
    </location>
</feature>
<organism evidence="2 3">
    <name type="scientific">Bifidobacterium longum subsp. infantis</name>
    <dbReference type="NCBI Taxonomy" id="1682"/>
    <lineage>
        <taxon>Bacteria</taxon>
        <taxon>Bacillati</taxon>
        <taxon>Actinomycetota</taxon>
        <taxon>Actinomycetes</taxon>
        <taxon>Bifidobacteriales</taxon>
        <taxon>Bifidobacteriaceae</taxon>
        <taxon>Bifidobacterium</taxon>
    </lineage>
</organism>
<dbReference type="Proteomes" id="UP000067206">
    <property type="component" value="Chromosome"/>
</dbReference>
<evidence type="ECO:0000313" key="3">
    <source>
        <dbReference type="Proteomes" id="UP000067206"/>
    </source>
</evidence>
<dbReference type="AlphaFoldDB" id="A0A0M4M1W2"/>
<dbReference type="EMBL" id="CP010411">
    <property type="protein sequence ID" value="ALE08622.1"/>
    <property type="molecule type" value="Genomic_DNA"/>
</dbReference>
<evidence type="ECO:0000256" key="1">
    <source>
        <dbReference type="SAM" id="MobiDB-lite"/>
    </source>
</evidence>
<sequence>MVRADATPGVWGRDQSDGSSSNTPGGGVGNMSFMTPP</sequence>
<protein>
    <submittedName>
        <fullName evidence="2">Uncharacterized protein</fullName>
    </submittedName>
</protein>
<evidence type="ECO:0000313" key="2">
    <source>
        <dbReference type="EMBL" id="ALE08622.1"/>
    </source>
</evidence>
<dbReference type="PATRIC" id="fig|1682.24.peg.540"/>
<gene>
    <name evidence="2" type="ORF">RY67_559</name>
</gene>
<proteinExistence type="predicted"/>
<accession>A0A0M4M1W2</accession>
<reference evidence="2 3" key="1">
    <citation type="submission" date="2014-12" db="EMBL/GenBank/DDBJ databases">
        <title>Complete genome sequence of Bifidobacterium longum subsp. infantis BT1.</title>
        <authorList>
            <person name="Kim J.F."/>
            <person name="Kwak M.-J."/>
        </authorList>
    </citation>
    <scope>NUCLEOTIDE SEQUENCE [LARGE SCALE GENOMIC DNA]</scope>
    <source>
        <strain evidence="2 3">BT1</strain>
    </source>
</reference>
<name>A0A0M4M1W2_BIFLI</name>